<evidence type="ECO:0000313" key="3">
    <source>
        <dbReference type="Proteomes" id="UP000249577"/>
    </source>
</evidence>
<dbReference type="InterPro" id="IPR018637">
    <property type="entry name" value="DUF2059"/>
</dbReference>
<gene>
    <name evidence="2" type="ORF">DI565_15430</name>
</gene>
<proteinExistence type="predicted"/>
<accession>A0A2W5M6P9</accession>
<feature type="domain" description="DUF2059" evidence="1">
    <location>
        <begin position="100"/>
        <end position="150"/>
    </location>
</feature>
<evidence type="ECO:0000259" key="1">
    <source>
        <dbReference type="Pfam" id="PF09832"/>
    </source>
</evidence>
<reference evidence="2 3" key="1">
    <citation type="submission" date="2017-08" db="EMBL/GenBank/DDBJ databases">
        <title>Infants hospitalized years apart are colonized by the same room-sourced microbial strains.</title>
        <authorList>
            <person name="Brooks B."/>
            <person name="Olm M.R."/>
            <person name="Firek B.A."/>
            <person name="Baker R."/>
            <person name="Thomas B.C."/>
            <person name="Morowitz M.J."/>
            <person name="Banfield J.F."/>
        </authorList>
    </citation>
    <scope>NUCLEOTIDE SEQUENCE [LARGE SCALE GENOMIC DNA]</scope>
    <source>
        <strain evidence="2">S2_005_003_R2_43</strain>
    </source>
</reference>
<dbReference type="Proteomes" id="UP000249577">
    <property type="component" value="Unassembled WGS sequence"/>
</dbReference>
<dbReference type="AlphaFoldDB" id="A0A2W5M6P9"/>
<dbReference type="Pfam" id="PF09832">
    <property type="entry name" value="DUF2059"/>
    <property type="match status" value="1"/>
</dbReference>
<organism evidence="2 3">
    <name type="scientific">Ancylobacter novellus</name>
    <name type="common">Thiobacillus novellus</name>
    <dbReference type="NCBI Taxonomy" id="921"/>
    <lineage>
        <taxon>Bacteria</taxon>
        <taxon>Pseudomonadati</taxon>
        <taxon>Pseudomonadota</taxon>
        <taxon>Alphaproteobacteria</taxon>
        <taxon>Hyphomicrobiales</taxon>
        <taxon>Xanthobacteraceae</taxon>
        <taxon>Ancylobacter</taxon>
    </lineage>
</organism>
<name>A0A2W5M6P9_ANCNO</name>
<dbReference type="EMBL" id="QFPN01000008">
    <property type="protein sequence ID" value="PZQ13053.1"/>
    <property type="molecule type" value="Genomic_DNA"/>
</dbReference>
<evidence type="ECO:0000313" key="2">
    <source>
        <dbReference type="EMBL" id="PZQ13053.1"/>
    </source>
</evidence>
<protein>
    <recommendedName>
        <fullName evidence="1">DUF2059 domain-containing protein</fullName>
    </recommendedName>
</protein>
<sequence length="168" mass="18643">MKIRIVAAAGLVALAVLLKPDAGRAQTPDPEALRVAQELIALTVTDGLREAFIDSSWPQMEHTLRANPMRLSGEEIAALKSDFSTLLRSEIEKTMSDTPDIYAKYFSAAELQDMIDFYKTETGRKSLTVLPAMTAELMQRTNERAPAMMQRIMIAFAEVLKKRGVNTP</sequence>
<comment type="caution">
    <text evidence="2">The sequence shown here is derived from an EMBL/GenBank/DDBJ whole genome shotgun (WGS) entry which is preliminary data.</text>
</comment>